<dbReference type="Pfam" id="PF07716">
    <property type="entry name" value="bZIP_2"/>
    <property type="match status" value="1"/>
</dbReference>
<keyword evidence="1" id="KW-0805">Transcription regulation</keyword>
<dbReference type="SMART" id="SM00338">
    <property type="entry name" value="BRLZ"/>
    <property type="match status" value="1"/>
</dbReference>
<keyword evidence="4" id="KW-0175">Coiled coil</keyword>
<evidence type="ECO:0000313" key="7">
    <source>
        <dbReference type="EMBL" id="KAK4505538.1"/>
    </source>
</evidence>
<dbReference type="PANTHER" id="PTHR23351">
    <property type="entry name" value="FOS TRANSCRIPTION FACTOR-RELATED"/>
    <property type="match status" value="1"/>
</dbReference>
<name>A0ABR0EXF8_ZASCE</name>
<feature type="region of interest" description="Disordered" evidence="5">
    <location>
        <begin position="1"/>
        <end position="25"/>
    </location>
</feature>
<dbReference type="Proteomes" id="UP001305779">
    <property type="component" value="Unassembled WGS sequence"/>
</dbReference>
<evidence type="ECO:0000313" key="8">
    <source>
        <dbReference type="Proteomes" id="UP001305779"/>
    </source>
</evidence>
<keyword evidence="8" id="KW-1185">Reference proteome</keyword>
<evidence type="ECO:0000256" key="5">
    <source>
        <dbReference type="SAM" id="MobiDB-lite"/>
    </source>
</evidence>
<comment type="caution">
    <text evidence="7">The sequence shown here is derived from an EMBL/GenBank/DDBJ whole genome shotgun (WGS) entry which is preliminary data.</text>
</comment>
<feature type="coiled-coil region" evidence="4">
    <location>
        <begin position="260"/>
        <end position="287"/>
    </location>
</feature>
<protein>
    <recommendedName>
        <fullName evidence="6">BZIP domain-containing protein</fullName>
    </recommendedName>
</protein>
<feature type="compositionally biased region" description="Polar residues" evidence="5">
    <location>
        <begin position="81"/>
        <end position="103"/>
    </location>
</feature>
<organism evidence="7 8">
    <name type="scientific">Zasmidium cellare</name>
    <name type="common">Wine cellar mold</name>
    <name type="synonym">Racodium cellare</name>
    <dbReference type="NCBI Taxonomy" id="395010"/>
    <lineage>
        <taxon>Eukaryota</taxon>
        <taxon>Fungi</taxon>
        <taxon>Dikarya</taxon>
        <taxon>Ascomycota</taxon>
        <taxon>Pezizomycotina</taxon>
        <taxon>Dothideomycetes</taxon>
        <taxon>Dothideomycetidae</taxon>
        <taxon>Mycosphaerellales</taxon>
        <taxon>Mycosphaerellaceae</taxon>
        <taxon>Zasmidium</taxon>
    </lineage>
</organism>
<dbReference type="SUPFAM" id="SSF57959">
    <property type="entry name" value="Leucine zipper domain"/>
    <property type="match status" value="1"/>
</dbReference>
<dbReference type="CDD" id="cd14687">
    <property type="entry name" value="bZIP_ATF2"/>
    <property type="match status" value="1"/>
</dbReference>
<evidence type="ECO:0000259" key="6">
    <source>
        <dbReference type="PROSITE" id="PS50217"/>
    </source>
</evidence>
<dbReference type="Gene3D" id="1.20.5.170">
    <property type="match status" value="1"/>
</dbReference>
<accession>A0ABR0EXF8</accession>
<dbReference type="InterPro" id="IPR046347">
    <property type="entry name" value="bZIP_sf"/>
</dbReference>
<evidence type="ECO:0000256" key="2">
    <source>
        <dbReference type="ARBA" id="ARBA00023125"/>
    </source>
</evidence>
<feature type="region of interest" description="Disordered" evidence="5">
    <location>
        <begin position="59"/>
        <end position="107"/>
    </location>
</feature>
<keyword evidence="3" id="KW-0804">Transcription</keyword>
<gene>
    <name evidence="7" type="ORF">PRZ48_003501</name>
</gene>
<keyword evidence="2" id="KW-0238">DNA-binding</keyword>
<dbReference type="PANTHER" id="PTHR23351:SF24">
    <property type="entry name" value="ACTIVATING TRANSCRIPTION FACTOR 3-RELATED"/>
    <property type="match status" value="1"/>
</dbReference>
<reference evidence="7 8" key="1">
    <citation type="journal article" date="2023" name="G3 (Bethesda)">
        <title>A chromosome-level genome assembly of Zasmidium syzygii isolated from banana leaves.</title>
        <authorList>
            <person name="van Westerhoven A.C."/>
            <person name="Mehrabi R."/>
            <person name="Talebi R."/>
            <person name="Steentjes M.B.F."/>
            <person name="Corcolon B."/>
            <person name="Chong P.A."/>
            <person name="Kema G.H.J."/>
            <person name="Seidl M.F."/>
        </authorList>
    </citation>
    <scope>NUCLEOTIDE SEQUENCE [LARGE SCALE GENOMIC DNA]</scope>
    <source>
        <strain evidence="7 8">P124</strain>
    </source>
</reference>
<sequence>MSGKIKAKRTTTAVHRSSLSSSNLNVLIATPVRSLQEKKSKQRGPAYVAHLENKIDELKAKLQASQSHDEGSAAAHGIVTPPSTSCSAPDSSPEDNNSGTSKTDILEPAASVPLDNAVERMTATASNTQATAPTPDISLSTWPPLRYDEQFEFIEPPLETEMDLPLGNEPDLNLPAFDQSLANDWAAFDSFPPTIPIKQEQDLDSELFDFQMHEAMEQPTIMNRRGSNNMKRSTSKDRTELRHRNRIAAAKCRSRNKAAHEKLEFNARALQNENSRLSRQLLALRTQRSHLQELALQHDVEPSRQCQCQAIHQYNRDQLGQAMSWGQ</sequence>
<proteinExistence type="predicted"/>
<dbReference type="EMBL" id="JAXOVC010000002">
    <property type="protein sequence ID" value="KAK4505538.1"/>
    <property type="molecule type" value="Genomic_DNA"/>
</dbReference>
<dbReference type="InterPro" id="IPR000837">
    <property type="entry name" value="AP-1"/>
</dbReference>
<evidence type="ECO:0000256" key="4">
    <source>
        <dbReference type="SAM" id="Coils"/>
    </source>
</evidence>
<dbReference type="InterPro" id="IPR004827">
    <property type="entry name" value="bZIP"/>
</dbReference>
<feature type="domain" description="BZIP" evidence="6">
    <location>
        <begin position="235"/>
        <end position="298"/>
    </location>
</feature>
<evidence type="ECO:0000256" key="1">
    <source>
        <dbReference type="ARBA" id="ARBA00023015"/>
    </source>
</evidence>
<evidence type="ECO:0000256" key="3">
    <source>
        <dbReference type="ARBA" id="ARBA00023163"/>
    </source>
</evidence>
<dbReference type="PROSITE" id="PS50217">
    <property type="entry name" value="BZIP"/>
    <property type="match status" value="1"/>
</dbReference>